<evidence type="ECO:0000313" key="10">
    <source>
        <dbReference type="Proteomes" id="UP001214170"/>
    </source>
</evidence>
<dbReference type="Proteomes" id="UP001214170">
    <property type="component" value="Chromosome"/>
</dbReference>
<dbReference type="InterPro" id="IPR035906">
    <property type="entry name" value="MetI-like_sf"/>
</dbReference>
<gene>
    <name evidence="9" type="ORF">P8T11_08155</name>
</gene>
<evidence type="ECO:0000256" key="3">
    <source>
        <dbReference type="ARBA" id="ARBA00022475"/>
    </source>
</evidence>
<evidence type="ECO:0000256" key="7">
    <source>
        <dbReference type="RuleBase" id="RU363032"/>
    </source>
</evidence>
<evidence type="ECO:0000256" key="2">
    <source>
        <dbReference type="ARBA" id="ARBA00022448"/>
    </source>
</evidence>
<name>A0ABY8GY84_9BURK</name>
<dbReference type="PROSITE" id="PS50928">
    <property type="entry name" value="ABC_TM1"/>
    <property type="match status" value="1"/>
</dbReference>
<feature type="transmembrane region" description="Helical" evidence="7">
    <location>
        <begin position="326"/>
        <end position="352"/>
    </location>
</feature>
<feature type="transmembrane region" description="Helical" evidence="7">
    <location>
        <begin position="167"/>
        <end position="187"/>
    </location>
</feature>
<keyword evidence="5 7" id="KW-1133">Transmembrane helix</keyword>
<keyword evidence="10" id="KW-1185">Reference proteome</keyword>
<evidence type="ECO:0000256" key="5">
    <source>
        <dbReference type="ARBA" id="ARBA00022989"/>
    </source>
</evidence>
<feature type="transmembrane region" description="Helical" evidence="7">
    <location>
        <begin position="124"/>
        <end position="146"/>
    </location>
</feature>
<feature type="transmembrane region" description="Helical" evidence="7">
    <location>
        <begin position="25"/>
        <end position="49"/>
    </location>
</feature>
<dbReference type="InterPro" id="IPR000515">
    <property type="entry name" value="MetI-like"/>
</dbReference>
<organism evidence="9 10">
    <name type="scientific">Achromobacter spanius</name>
    <dbReference type="NCBI Taxonomy" id="217203"/>
    <lineage>
        <taxon>Bacteria</taxon>
        <taxon>Pseudomonadati</taxon>
        <taxon>Pseudomonadota</taxon>
        <taxon>Betaproteobacteria</taxon>
        <taxon>Burkholderiales</taxon>
        <taxon>Alcaligenaceae</taxon>
        <taxon>Achromobacter</taxon>
    </lineage>
</organism>
<dbReference type="PANTHER" id="PTHR43163">
    <property type="entry name" value="DIPEPTIDE TRANSPORT SYSTEM PERMEASE PROTEIN DPPB-RELATED"/>
    <property type="match status" value="1"/>
</dbReference>
<comment type="similarity">
    <text evidence="7">Belongs to the binding-protein-dependent transport system permease family.</text>
</comment>
<keyword evidence="2 7" id="KW-0813">Transport</keyword>
<reference evidence="9 10" key="1">
    <citation type="submission" date="2023-03" db="EMBL/GenBank/DDBJ databases">
        <title>Achromobacter spanius LIG8.</title>
        <authorList>
            <person name="Shrestha S."/>
        </authorList>
    </citation>
    <scope>NUCLEOTIDE SEQUENCE [LARGE SCALE GENOMIC DNA]</scope>
    <source>
        <strain evidence="9 10">LIG8</strain>
    </source>
</reference>
<evidence type="ECO:0000313" key="9">
    <source>
        <dbReference type="EMBL" id="WFP09839.1"/>
    </source>
</evidence>
<dbReference type="PANTHER" id="PTHR43163:SF8">
    <property type="entry name" value="D,D-DIPEPTIDE TRANSPORT SYSTEM PERMEASE PROTEIN DDPB-RELATED"/>
    <property type="match status" value="1"/>
</dbReference>
<comment type="subcellular location">
    <subcellularLocation>
        <location evidence="1 7">Cell membrane</location>
        <topology evidence="1 7">Multi-pass membrane protein</topology>
    </subcellularLocation>
</comment>
<proteinExistence type="inferred from homology"/>
<dbReference type="InterPro" id="IPR045621">
    <property type="entry name" value="BPD_transp_1_N"/>
</dbReference>
<feature type="transmembrane region" description="Helical" evidence="7">
    <location>
        <begin position="272"/>
        <end position="295"/>
    </location>
</feature>
<sequence>MNVASPASGAAAARRRRNTLLSPKAAAILARLGSMAVTLVGLAALTFFIGRLLPLDPILAVLGDNATKEAYDRMYVQMGLDQPLIVQFGNYLWNILHFDFGNALLSGRPVSVEIARTFPATIELATVAMLIGTCLGVPLGVAAAVYRNSWVDHAARVMSLVTYSAPNFWLGLMGLVLFYSTLGWVGGPGRIDMAYEFDLDPVTGFFLVDSLLSGNMEVFRNVFSHLILPASILGLGSMAYISRMTRSFMIEQLEQEYVITARTKGLSKWRVIWVHVFRNIAIQVITVVALSYAFLLEGAVLTETVFAWPGFGRYLTNSLLAGDMNSVVACTLLIGVIFVTLNLICDLLYWTLDPRTR</sequence>
<feature type="transmembrane region" description="Helical" evidence="7">
    <location>
        <begin position="222"/>
        <end position="241"/>
    </location>
</feature>
<evidence type="ECO:0000256" key="6">
    <source>
        <dbReference type="ARBA" id="ARBA00023136"/>
    </source>
</evidence>
<feature type="domain" description="ABC transmembrane type-1" evidence="8">
    <location>
        <begin position="118"/>
        <end position="345"/>
    </location>
</feature>
<dbReference type="CDD" id="cd06261">
    <property type="entry name" value="TM_PBP2"/>
    <property type="match status" value="1"/>
</dbReference>
<dbReference type="EMBL" id="CP121261">
    <property type="protein sequence ID" value="WFP09839.1"/>
    <property type="molecule type" value="Genomic_DNA"/>
</dbReference>
<evidence type="ECO:0000259" key="8">
    <source>
        <dbReference type="PROSITE" id="PS50928"/>
    </source>
</evidence>
<accession>A0ABY8GY84</accession>
<keyword evidence="4 7" id="KW-0812">Transmembrane</keyword>
<dbReference type="Gene3D" id="1.10.3720.10">
    <property type="entry name" value="MetI-like"/>
    <property type="match status" value="1"/>
</dbReference>
<protein>
    <submittedName>
        <fullName evidence="9">ABC transporter permease</fullName>
    </submittedName>
</protein>
<keyword evidence="6 7" id="KW-0472">Membrane</keyword>
<dbReference type="Pfam" id="PF00528">
    <property type="entry name" value="BPD_transp_1"/>
    <property type="match status" value="1"/>
</dbReference>
<dbReference type="Pfam" id="PF19300">
    <property type="entry name" value="BPD_transp_1_N"/>
    <property type="match status" value="1"/>
</dbReference>
<dbReference type="SUPFAM" id="SSF161098">
    <property type="entry name" value="MetI-like"/>
    <property type="match status" value="1"/>
</dbReference>
<keyword evidence="3" id="KW-1003">Cell membrane</keyword>
<evidence type="ECO:0000256" key="1">
    <source>
        <dbReference type="ARBA" id="ARBA00004651"/>
    </source>
</evidence>
<dbReference type="RefSeq" id="WP_268077420.1">
    <property type="nucleotide sequence ID" value="NZ_CP106885.1"/>
</dbReference>
<evidence type="ECO:0000256" key="4">
    <source>
        <dbReference type="ARBA" id="ARBA00022692"/>
    </source>
</evidence>